<dbReference type="RefSeq" id="WP_181363669.1">
    <property type="nucleotide sequence ID" value="NZ_OMOI01000001.1"/>
</dbReference>
<sequence>MQRRDFFGKVLAGLSTATLPLPVWADAGAPDFVTAGNKPDNSTWLVGLSVAADVRFQIPIPGRGHAAALHPTRPEAVAFARRPGRFAVIIDCTTGSEIARLDSPDGRHFYGHGAFSPDGALLFTTENDYDAPAGVLGIWDAADGYKRIGEITSGGIGPHEVLTLQDGGLVVANGGIQTHPDMGRAKLNLPTMQTNLTYLDTHGAITEQVALTGGMHQNSIRHIALDHRGNVVAALQWQGSPTRQVPLVLRHARGTAPSFLPHPDAQHLKHYAGSIATCIESGEIAVTGPKGSHVLFFNADGTPNGSARHGTAAGVARSPSGGLMITRDGGLLHRKNGIEKLIPVAGDWSWDNHLVPISST</sequence>
<organism evidence="2 3">
    <name type="scientific">Aliiroseovarius pelagivivens</name>
    <dbReference type="NCBI Taxonomy" id="1639690"/>
    <lineage>
        <taxon>Bacteria</taxon>
        <taxon>Pseudomonadati</taxon>
        <taxon>Pseudomonadota</taxon>
        <taxon>Alphaproteobacteria</taxon>
        <taxon>Rhodobacterales</taxon>
        <taxon>Paracoccaceae</taxon>
        <taxon>Aliiroseovarius</taxon>
    </lineage>
</organism>
<protein>
    <recommendedName>
        <fullName evidence="4">Twin-arginine translocation pathway signal</fullName>
    </recommendedName>
</protein>
<dbReference type="AlphaFoldDB" id="A0A2R8AH89"/>
<dbReference type="SUPFAM" id="SSF50969">
    <property type="entry name" value="YVTN repeat-like/Quinoprotein amine dehydrogenase"/>
    <property type="match status" value="1"/>
</dbReference>
<name>A0A2R8AH89_9RHOB</name>
<evidence type="ECO:0008006" key="4">
    <source>
        <dbReference type="Google" id="ProtNLM"/>
    </source>
</evidence>
<keyword evidence="3" id="KW-1185">Reference proteome</keyword>
<gene>
    <name evidence="2" type="ORF">ALP8811_00387</name>
</gene>
<feature type="chain" id="PRO_5015349727" description="Twin-arginine translocation pathway signal" evidence="1">
    <location>
        <begin position="26"/>
        <end position="360"/>
    </location>
</feature>
<evidence type="ECO:0000256" key="1">
    <source>
        <dbReference type="SAM" id="SignalP"/>
    </source>
</evidence>
<feature type="signal peptide" evidence="1">
    <location>
        <begin position="1"/>
        <end position="25"/>
    </location>
</feature>
<keyword evidence="1" id="KW-0732">Signal</keyword>
<evidence type="ECO:0000313" key="3">
    <source>
        <dbReference type="Proteomes" id="UP000244911"/>
    </source>
</evidence>
<dbReference type="InterPro" id="IPR011044">
    <property type="entry name" value="Quino_amine_DH_bsu"/>
</dbReference>
<dbReference type="PIRSF" id="PIRSF028101">
    <property type="entry name" value="UCP028101"/>
    <property type="match status" value="1"/>
</dbReference>
<dbReference type="InterPro" id="IPR015943">
    <property type="entry name" value="WD40/YVTN_repeat-like_dom_sf"/>
</dbReference>
<accession>A0A2R8AH89</accession>
<dbReference type="InterPro" id="IPR008311">
    <property type="entry name" value="UCP028101"/>
</dbReference>
<dbReference type="EMBL" id="OMOI01000001">
    <property type="protein sequence ID" value="SPF75400.1"/>
    <property type="molecule type" value="Genomic_DNA"/>
</dbReference>
<proteinExistence type="predicted"/>
<dbReference type="Proteomes" id="UP000244911">
    <property type="component" value="Unassembled WGS sequence"/>
</dbReference>
<evidence type="ECO:0000313" key="2">
    <source>
        <dbReference type="EMBL" id="SPF75400.1"/>
    </source>
</evidence>
<reference evidence="2 3" key="1">
    <citation type="submission" date="2018-03" db="EMBL/GenBank/DDBJ databases">
        <authorList>
            <person name="Keele B.F."/>
        </authorList>
    </citation>
    <scope>NUCLEOTIDE SEQUENCE [LARGE SCALE GENOMIC DNA]</scope>
    <source>
        <strain evidence="2 3">CECT 8811</strain>
    </source>
</reference>
<dbReference type="Gene3D" id="2.130.10.10">
    <property type="entry name" value="YVTN repeat-like/Quinoprotein amine dehydrogenase"/>
    <property type="match status" value="1"/>
</dbReference>
<dbReference type="Pfam" id="PF07433">
    <property type="entry name" value="DUF1513"/>
    <property type="match status" value="1"/>
</dbReference>